<feature type="non-terminal residue" evidence="2">
    <location>
        <position position="1"/>
    </location>
</feature>
<feature type="compositionally biased region" description="Basic and acidic residues" evidence="1">
    <location>
        <begin position="21"/>
        <end position="43"/>
    </location>
</feature>
<reference evidence="2" key="1">
    <citation type="journal article" date="2015" name="Nature">
        <title>Complex archaea that bridge the gap between prokaryotes and eukaryotes.</title>
        <authorList>
            <person name="Spang A."/>
            <person name="Saw J.H."/>
            <person name="Jorgensen S.L."/>
            <person name="Zaremba-Niedzwiedzka K."/>
            <person name="Martijn J."/>
            <person name="Lind A.E."/>
            <person name="van Eijk R."/>
            <person name="Schleper C."/>
            <person name="Guy L."/>
            <person name="Ettema T.J."/>
        </authorList>
    </citation>
    <scope>NUCLEOTIDE SEQUENCE</scope>
</reference>
<dbReference type="AlphaFoldDB" id="A0A0F9G6Z9"/>
<evidence type="ECO:0000256" key="1">
    <source>
        <dbReference type="SAM" id="MobiDB-lite"/>
    </source>
</evidence>
<comment type="caution">
    <text evidence="2">The sequence shown here is derived from an EMBL/GenBank/DDBJ whole genome shotgun (WGS) entry which is preliminary data.</text>
</comment>
<protein>
    <submittedName>
        <fullName evidence="2">Uncharacterized protein</fullName>
    </submittedName>
</protein>
<accession>A0A0F9G6Z9</accession>
<evidence type="ECO:0000313" key="2">
    <source>
        <dbReference type="EMBL" id="KKL59032.1"/>
    </source>
</evidence>
<gene>
    <name evidence="2" type="ORF">LCGC14_2219420</name>
</gene>
<feature type="region of interest" description="Disordered" evidence="1">
    <location>
        <begin position="1"/>
        <end position="43"/>
    </location>
</feature>
<sequence length="43" mass="4909">RDSTNKKHNGVISSMPITHAENCHRDSENLKLIKDRTSPHRLA</sequence>
<proteinExistence type="predicted"/>
<organism evidence="2">
    <name type="scientific">marine sediment metagenome</name>
    <dbReference type="NCBI Taxonomy" id="412755"/>
    <lineage>
        <taxon>unclassified sequences</taxon>
        <taxon>metagenomes</taxon>
        <taxon>ecological metagenomes</taxon>
    </lineage>
</organism>
<name>A0A0F9G6Z9_9ZZZZ</name>
<dbReference type="EMBL" id="LAZR01029621">
    <property type="protein sequence ID" value="KKL59032.1"/>
    <property type="molecule type" value="Genomic_DNA"/>
</dbReference>